<keyword evidence="2" id="KW-1185">Reference proteome</keyword>
<evidence type="ECO:0008006" key="3">
    <source>
        <dbReference type="Google" id="ProtNLM"/>
    </source>
</evidence>
<dbReference type="KEGG" id="aser:Asera_10530"/>
<proteinExistence type="predicted"/>
<dbReference type="Proteomes" id="UP000680750">
    <property type="component" value="Chromosome"/>
</dbReference>
<accession>A0A810KWA4</accession>
<dbReference type="OrthoDB" id="3399371at2"/>
<dbReference type="EMBL" id="AP023354">
    <property type="protein sequence ID" value="BCJ26945.1"/>
    <property type="molecule type" value="Genomic_DNA"/>
</dbReference>
<evidence type="ECO:0000313" key="1">
    <source>
        <dbReference type="EMBL" id="BCJ26945.1"/>
    </source>
</evidence>
<protein>
    <recommendedName>
        <fullName evidence="3">YokE-like PH domain-containing protein</fullName>
    </recommendedName>
</protein>
<evidence type="ECO:0000313" key="2">
    <source>
        <dbReference type="Proteomes" id="UP000680750"/>
    </source>
</evidence>
<gene>
    <name evidence="1" type="ORF">Asera_10530</name>
</gene>
<dbReference type="AlphaFoldDB" id="A0A810KWA4"/>
<sequence>MDTFSLSLLPAAADAGLDTLTVSRHVPVFRRDVGRHDTTLAVAQCVDPNRFINAGLVLLLTRRRLVVTRQSRLFDRVRPLISADLTELAEIDWTPRDRIGLLDLRFAVDGDRHHLWVRAPHRQQLGHLVSVFGRTFAAGTDELAARRHAPGRNIPRQR</sequence>
<reference evidence="1" key="1">
    <citation type="submission" date="2020-08" db="EMBL/GenBank/DDBJ databases">
        <title>Whole genome shotgun sequence of Actinocatenispora sera NBRC 101916.</title>
        <authorList>
            <person name="Komaki H."/>
            <person name="Tamura T."/>
        </authorList>
    </citation>
    <scope>NUCLEOTIDE SEQUENCE</scope>
    <source>
        <strain evidence="1">NBRC 101916</strain>
    </source>
</reference>
<dbReference type="RefSeq" id="WP_051801958.1">
    <property type="nucleotide sequence ID" value="NZ_AP023354.1"/>
</dbReference>
<organism evidence="1 2">
    <name type="scientific">Actinocatenispora sera</name>
    <dbReference type="NCBI Taxonomy" id="390989"/>
    <lineage>
        <taxon>Bacteria</taxon>
        <taxon>Bacillati</taxon>
        <taxon>Actinomycetota</taxon>
        <taxon>Actinomycetes</taxon>
        <taxon>Micromonosporales</taxon>
        <taxon>Micromonosporaceae</taxon>
        <taxon>Actinocatenispora</taxon>
    </lineage>
</organism>
<name>A0A810KWA4_9ACTN</name>